<reference evidence="2 3" key="1">
    <citation type="submission" date="2024-01" db="EMBL/GenBank/DDBJ databases">
        <title>A draft genome for the cacao thread blight pathogen Marasmiellus scandens.</title>
        <authorList>
            <person name="Baruah I.K."/>
            <person name="Leung J."/>
            <person name="Bukari Y."/>
            <person name="Amoako-Attah I."/>
            <person name="Meinhardt L.W."/>
            <person name="Bailey B.A."/>
            <person name="Cohen S.P."/>
        </authorList>
    </citation>
    <scope>NUCLEOTIDE SEQUENCE [LARGE SCALE GENOMIC DNA]</scope>
    <source>
        <strain evidence="2 3">GH-19</strain>
    </source>
</reference>
<dbReference type="EMBL" id="JBANRG010000052">
    <property type="protein sequence ID" value="KAK7444087.1"/>
    <property type="molecule type" value="Genomic_DNA"/>
</dbReference>
<sequence>MSNVSSTSALQNERKRRLRALMELFARPRAGSRTDTLPLLRSIIDLLESEEIFEDWEDQKNAVPMGRGAGQETEATLVLGVGDLEKELDRIQEQELKQDSQTCEEGSGLDEDDGQHGSRVSLRNDSESDSDRDLDNETDYEEEDISDSSEPSDSELESGESSYGEDSENEIDPDTDNDCSKTTAGSEDGISENVLDPSEVKHKAEDNLKSLPLAMLSGGGISACDIERKTELGDVGWHLYPGFSSYTKRRECDSSPGRPPSSFDFDPDQMLSDDETENHPGSIRFYPCFTFNSGA</sequence>
<feature type="compositionally biased region" description="Acidic residues" evidence="1">
    <location>
        <begin position="265"/>
        <end position="276"/>
    </location>
</feature>
<organism evidence="2 3">
    <name type="scientific">Marasmiellus scandens</name>
    <dbReference type="NCBI Taxonomy" id="2682957"/>
    <lineage>
        <taxon>Eukaryota</taxon>
        <taxon>Fungi</taxon>
        <taxon>Dikarya</taxon>
        <taxon>Basidiomycota</taxon>
        <taxon>Agaricomycotina</taxon>
        <taxon>Agaricomycetes</taxon>
        <taxon>Agaricomycetidae</taxon>
        <taxon>Agaricales</taxon>
        <taxon>Marasmiineae</taxon>
        <taxon>Omphalotaceae</taxon>
        <taxon>Marasmiellus</taxon>
    </lineage>
</organism>
<evidence type="ECO:0000313" key="2">
    <source>
        <dbReference type="EMBL" id="KAK7444087.1"/>
    </source>
</evidence>
<keyword evidence="3" id="KW-1185">Reference proteome</keyword>
<protein>
    <submittedName>
        <fullName evidence="2">Uncharacterized protein</fullName>
    </submittedName>
</protein>
<dbReference type="Proteomes" id="UP001498398">
    <property type="component" value="Unassembled WGS sequence"/>
</dbReference>
<evidence type="ECO:0000313" key="3">
    <source>
        <dbReference type="Proteomes" id="UP001498398"/>
    </source>
</evidence>
<feature type="region of interest" description="Disordered" evidence="1">
    <location>
        <begin position="92"/>
        <end position="201"/>
    </location>
</feature>
<accession>A0ABR1J161</accession>
<feature type="region of interest" description="Disordered" evidence="1">
    <location>
        <begin position="248"/>
        <end position="279"/>
    </location>
</feature>
<evidence type="ECO:0000256" key="1">
    <source>
        <dbReference type="SAM" id="MobiDB-lite"/>
    </source>
</evidence>
<name>A0ABR1J161_9AGAR</name>
<feature type="compositionally biased region" description="Basic and acidic residues" evidence="1">
    <location>
        <begin position="122"/>
        <end position="135"/>
    </location>
</feature>
<gene>
    <name evidence="2" type="ORF">VKT23_015485</name>
</gene>
<comment type="caution">
    <text evidence="2">The sequence shown here is derived from an EMBL/GenBank/DDBJ whole genome shotgun (WGS) entry which is preliminary data.</text>
</comment>
<feature type="compositionally biased region" description="Acidic residues" evidence="1">
    <location>
        <begin position="136"/>
        <end position="177"/>
    </location>
</feature>
<proteinExistence type="predicted"/>